<reference evidence="3 4" key="2">
    <citation type="journal article" date="2017" name="Genome Announc.">
        <title>Draft genome sequence of Aquitalea magnusonii strain H3, a plant growth-promoting bacterium of duckweed Lemna minor.</title>
        <authorList>
            <person name="Ishizawa H."/>
            <person name="Kuroda M."/>
            <person name="Ike M."/>
        </authorList>
    </citation>
    <scope>NUCLEOTIDE SEQUENCE [LARGE SCALE GENOMIC DNA]</scope>
    <source>
        <strain evidence="3 4">H3</strain>
    </source>
</reference>
<gene>
    <name evidence="3" type="ORF">DLM_1941</name>
</gene>
<proteinExistence type="predicted"/>
<sequence length="343" mass="39242">MRCFGITKAKQRCKNTGKFPYCSKHWWQPLSGLVLVVSVIGFWAGFFQDLIKPLKEWSERVAEFKKPLAVEIKSNRRTVPEWLQDPDPTKGEPDIVTILSDRRPMKTLEIFHSAKDQRFRDYPPTAPLTDFRIPTSAEYEVVDLDGDDIPEVVVTFSNQIYSLHYDKLVSVLILNPRGELLTKTPYPTKIEGLEVVSLTPYSAFQTTGVMYDAISNTSETITFANGFHVADRNGQRVLQFSWVIDNAGYVGPHLHQVQEMVMRDGRLEPLSEKPALYISEDWNEPWSGQTQVNIEAAKLFLKEHNLPPFSEMRKEAEKSFFGTPIRPDPAVQETLRNKAVQRP</sequence>
<evidence type="ECO:0000256" key="1">
    <source>
        <dbReference type="SAM" id="MobiDB-lite"/>
    </source>
</evidence>
<reference evidence="4" key="3">
    <citation type="journal article" date="2017" name="Plant Physiol. Biochem.">
        <title>Differential oxidative and antioxidative response of duckweed Lemna minor toward plant growth promoting/inhibiting bacteria.</title>
        <authorList>
            <person name="Ishizawa H."/>
            <person name="Kuroda M."/>
            <person name="Morikawa M."/>
            <person name="Ike M."/>
        </authorList>
    </citation>
    <scope>NUCLEOTIDE SEQUENCE [LARGE SCALE GENOMIC DNA]</scope>
    <source>
        <strain evidence="4">H3</strain>
    </source>
</reference>
<evidence type="ECO:0000256" key="2">
    <source>
        <dbReference type="SAM" id="Phobius"/>
    </source>
</evidence>
<accession>A0A3G9GJ51</accession>
<dbReference type="Proteomes" id="UP000198290">
    <property type="component" value="Chromosome"/>
</dbReference>
<reference evidence="4" key="1">
    <citation type="journal article" date="2017" name="Biotechnol. Biofuels">
        <title>Evaluation of environmental bacterial communities as a factor affecting the growth of duckweed Lemna minor.</title>
        <authorList>
            <person name="Ishizawa H."/>
            <person name="Kuroda M."/>
            <person name="Morikawa M."/>
            <person name="Ike M."/>
        </authorList>
    </citation>
    <scope>NUCLEOTIDE SEQUENCE [LARGE SCALE GENOMIC DNA]</scope>
    <source>
        <strain evidence="4">H3</strain>
    </source>
</reference>
<evidence type="ECO:0000313" key="3">
    <source>
        <dbReference type="EMBL" id="BBF85557.1"/>
    </source>
</evidence>
<dbReference type="EMBL" id="AP018823">
    <property type="protein sequence ID" value="BBF85557.1"/>
    <property type="molecule type" value="Genomic_DNA"/>
</dbReference>
<dbReference type="AlphaFoldDB" id="A0A3G9GJ51"/>
<protein>
    <submittedName>
        <fullName evidence="3">Uncharacterized protein</fullName>
    </submittedName>
</protein>
<feature type="transmembrane region" description="Helical" evidence="2">
    <location>
        <begin position="26"/>
        <end position="47"/>
    </location>
</feature>
<keyword evidence="2" id="KW-1133">Transmembrane helix</keyword>
<keyword evidence="2" id="KW-0812">Transmembrane</keyword>
<feature type="region of interest" description="Disordered" evidence="1">
    <location>
        <begin position="317"/>
        <end position="343"/>
    </location>
</feature>
<organism evidence="3 4">
    <name type="scientific">Aquitalea magnusonii</name>
    <dbReference type="NCBI Taxonomy" id="332411"/>
    <lineage>
        <taxon>Bacteria</taxon>
        <taxon>Pseudomonadati</taxon>
        <taxon>Pseudomonadota</taxon>
        <taxon>Betaproteobacteria</taxon>
        <taxon>Neisseriales</taxon>
        <taxon>Chromobacteriaceae</taxon>
        <taxon>Aquitalea</taxon>
    </lineage>
</organism>
<evidence type="ECO:0000313" key="4">
    <source>
        <dbReference type="Proteomes" id="UP000198290"/>
    </source>
</evidence>
<keyword evidence="4" id="KW-1185">Reference proteome</keyword>
<keyword evidence="2" id="KW-0472">Membrane</keyword>
<name>A0A3G9GJ51_9NEIS</name>
<dbReference type="KEGG" id="amah:DLM_1941"/>